<keyword evidence="3" id="KW-0862">Zinc</keyword>
<dbReference type="PANTHER" id="PTHR10237:SF14">
    <property type="entry name" value="MYND-TYPE DOMAIN-CONTAINING PROTEIN"/>
    <property type="match status" value="1"/>
</dbReference>
<dbReference type="AlphaFoldDB" id="A0A9W8MZQ2"/>
<dbReference type="Gene3D" id="6.10.140.2220">
    <property type="match status" value="1"/>
</dbReference>
<dbReference type="SUPFAM" id="SSF144232">
    <property type="entry name" value="HIT/MYND zinc finger-like"/>
    <property type="match status" value="1"/>
</dbReference>
<dbReference type="GO" id="GO:0008270">
    <property type="term" value="F:zinc ion binding"/>
    <property type="evidence" value="ECO:0007669"/>
    <property type="project" value="UniProtKB-KW"/>
</dbReference>
<dbReference type="OrthoDB" id="341421at2759"/>
<dbReference type="GO" id="GO:0005634">
    <property type="term" value="C:nucleus"/>
    <property type="evidence" value="ECO:0007669"/>
    <property type="project" value="TreeGrafter"/>
</dbReference>
<sequence>MTTKNLSREDLLSLLTSMGAILPENTKLPEEDLRKRFAHALDASQQLATLIEATPVDPDLLPKWSSDKTLFEASQRGNISEAMDGSMSQAKKGARAPKEDIFKEMRQSVLGFAYMYDQDLREVCYTDENERWGIFVRLLDVHKIKNDVPLFLFTYKELVPTGAQTLESLFNMFRVEGDRATVNISDLERRALLMLFQRNAKKLHPRYQAINEEGEAKKLGLHASFVLPLCPLGMRELGKITHNAGCDVCGKKNTSRCKQCLSANYCGKECQQQDWKTHKLTCRSLKGGSWDTITTCGLPSFLPHSSMINRLDTLNHPPSSKVSDGKPPADIHNGKVFLAKFQISLAGMSGGAHIMIYDRQRSFQLFWLRASNVALFERAKAMMGHKLKFYRWIRRVGDYGMDVCFDRAPEADPLW</sequence>
<evidence type="ECO:0000256" key="1">
    <source>
        <dbReference type="ARBA" id="ARBA00022723"/>
    </source>
</evidence>
<dbReference type="PANTHER" id="PTHR10237">
    <property type="entry name" value="DEFORMED EPIDERMAL AUTOREGULATORY FACTOR 1 HOMOLOG SUPPRESSIN"/>
    <property type="match status" value="1"/>
</dbReference>
<evidence type="ECO:0000256" key="3">
    <source>
        <dbReference type="ARBA" id="ARBA00022833"/>
    </source>
</evidence>
<dbReference type="Proteomes" id="UP001148786">
    <property type="component" value="Unassembled WGS sequence"/>
</dbReference>
<evidence type="ECO:0000256" key="4">
    <source>
        <dbReference type="PROSITE-ProRule" id="PRU00134"/>
    </source>
</evidence>
<feature type="domain" description="MYND-type" evidence="5">
    <location>
        <begin position="246"/>
        <end position="282"/>
    </location>
</feature>
<evidence type="ECO:0000256" key="2">
    <source>
        <dbReference type="ARBA" id="ARBA00022771"/>
    </source>
</evidence>
<comment type="caution">
    <text evidence="6">The sequence shown here is derived from an EMBL/GenBank/DDBJ whole genome shotgun (WGS) entry which is preliminary data.</text>
</comment>
<keyword evidence="2 4" id="KW-0863">Zinc-finger</keyword>
<keyword evidence="1" id="KW-0479">Metal-binding</keyword>
<evidence type="ECO:0000259" key="5">
    <source>
        <dbReference type="PROSITE" id="PS50865"/>
    </source>
</evidence>
<protein>
    <recommendedName>
        <fullName evidence="5">MYND-type domain-containing protein</fullName>
    </recommendedName>
</protein>
<dbReference type="InterPro" id="IPR024119">
    <property type="entry name" value="TF_DEAF-1"/>
</dbReference>
<dbReference type="InterPro" id="IPR002893">
    <property type="entry name" value="Znf_MYND"/>
</dbReference>
<dbReference type="EMBL" id="JANKHO010000084">
    <property type="protein sequence ID" value="KAJ3515704.1"/>
    <property type="molecule type" value="Genomic_DNA"/>
</dbReference>
<evidence type="ECO:0000313" key="6">
    <source>
        <dbReference type="EMBL" id="KAJ3515704.1"/>
    </source>
</evidence>
<dbReference type="Pfam" id="PF01753">
    <property type="entry name" value="zf-MYND"/>
    <property type="match status" value="1"/>
</dbReference>
<organism evidence="6 7">
    <name type="scientific">Agrocybe chaxingu</name>
    <dbReference type="NCBI Taxonomy" id="84603"/>
    <lineage>
        <taxon>Eukaryota</taxon>
        <taxon>Fungi</taxon>
        <taxon>Dikarya</taxon>
        <taxon>Basidiomycota</taxon>
        <taxon>Agaricomycotina</taxon>
        <taxon>Agaricomycetes</taxon>
        <taxon>Agaricomycetidae</taxon>
        <taxon>Agaricales</taxon>
        <taxon>Agaricineae</taxon>
        <taxon>Strophariaceae</taxon>
        <taxon>Agrocybe</taxon>
    </lineage>
</organism>
<reference evidence="6" key="1">
    <citation type="submission" date="2022-07" db="EMBL/GenBank/DDBJ databases">
        <title>Genome Sequence of Agrocybe chaxingu.</title>
        <authorList>
            <person name="Buettner E."/>
        </authorList>
    </citation>
    <scope>NUCLEOTIDE SEQUENCE</scope>
    <source>
        <strain evidence="6">MP-N11</strain>
    </source>
</reference>
<keyword evidence="7" id="KW-1185">Reference proteome</keyword>
<name>A0A9W8MZQ2_9AGAR</name>
<evidence type="ECO:0000313" key="7">
    <source>
        <dbReference type="Proteomes" id="UP001148786"/>
    </source>
</evidence>
<dbReference type="PROSITE" id="PS50865">
    <property type="entry name" value="ZF_MYND_2"/>
    <property type="match status" value="1"/>
</dbReference>
<accession>A0A9W8MZQ2</accession>
<gene>
    <name evidence="6" type="ORF">NLJ89_g1592</name>
</gene>
<proteinExistence type="predicted"/>
<dbReference type="GO" id="GO:0000981">
    <property type="term" value="F:DNA-binding transcription factor activity, RNA polymerase II-specific"/>
    <property type="evidence" value="ECO:0007669"/>
    <property type="project" value="TreeGrafter"/>
</dbReference>